<evidence type="ECO:0000256" key="1">
    <source>
        <dbReference type="ARBA" id="ARBA00010458"/>
    </source>
</evidence>
<dbReference type="Pfam" id="PF03061">
    <property type="entry name" value="4HBT"/>
    <property type="match status" value="1"/>
</dbReference>
<feature type="domain" description="HotDog ACOT-type" evidence="4">
    <location>
        <begin position="4"/>
        <end position="116"/>
    </location>
</feature>
<dbReference type="Gene3D" id="3.10.129.10">
    <property type="entry name" value="Hotdog Thioesterase"/>
    <property type="match status" value="1"/>
</dbReference>
<dbReference type="CDD" id="cd03442">
    <property type="entry name" value="BFIT_BACH"/>
    <property type="match status" value="1"/>
</dbReference>
<protein>
    <submittedName>
        <fullName evidence="5">Acyl-CoA hydrolase</fullName>
    </submittedName>
</protein>
<evidence type="ECO:0000313" key="6">
    <source>
        <dbReference type="Proteomes" id="UP000051166"/>
    </source>
</evidence>
<accession>A0A0R1V0M0</accession>
<keyword evidence="6" id="KW-1185">Reference proteome</keyword>
<evidence type="ECO:0000313" key="5">
    <source>
        <dbReference type="EMBL" id="KRL96776.1"/>
    </source>
</evidence>
<dbReference type="GO" id="GO:0009062">
    <property type="term" value="P:fatty acid catabolic process"/>
    <property type="evidence" value="ECO:0007669"/>
    <property type="project" value="TreeGrafter"/>
</dbReference>
<sequence length="165" mass="18453">MNCAQTLAVTSHRVITNDLNEHETVYGGKLLEMLDGTASISASRFCKTQTVTAAVDQFKFIAPFKLNDSFCIESFVSGSGKRSLEVFAKIIGEHLTTGQRFLGATTFLTFVVLKKEIKLPPLVPQTPEEISVCQAYSVRQALRKQQLQQAKSFNQQLELQPRWLN</sequence>
<dbReference type="STRING" id="1423801.FD50_GL002057"/>
<dbReference type="SUPFAM" id="SSF54637">
    <property type="entry name" value="Thioesterase/thiol ester dehydrase-isomerase"/>
    <property type="match status" value="1"/>
</dbReference>
<name>A0A0R1V0M0_9LACO</name>
<dbReference type="PATRIC" id="fig|1423801.4.peg.2101"/>
<dbReference type="InterPro" id="IPR006683">
    <property type="entry name" value="Thioestr_dom"/>
</dbReference>
<dbReference type="EMBL" id="AZFQ01000055">
    <property type="protein sequence ID" value="KRL96776.1"/>
    <property type="molecule type" value="Genomic_DNA"/>
</dbReference>
<organism evidence="5 6">
    <name type="scientific">Liquorilactobacillus satsumensis DSM 16230 = JCM 12392</name>
    <dbReference type="NCBI Taxonomy" id="1423801"/>
    <lineage>
        <taxon>Bacteria</taxon>
        <taxon>Bacillati</taxon>
        <taxon>Bacillota</taxon>
        <taxon>Bacilli</taxon>
        <taxon>Lactobacillales</taxon>
        <taxon>Lactobacillaceae</taxon>
        <taxon>Liquorilactobacillus</taxon>
    </lineage>
</organism>
<evidence type="ECO:0000256" key="2">
    <source>
        <dbReference type="ARBA" id="ARBA00022801"/>
    </source>
</evidence>
<dbReference type="PROSITE" id="PS51770">
    <property type="entry name" value="HOTDOG_ACOT"/>
    <property type="match status" value="1"/>
</dbReference>
<gene>
    <name evidence="5" type="ORF">FD50_GL002057</name>
</gene>
<comment type="caution">
    <text evidence="5">The sequence shown here is derived from an EMBL/GenBank/DDBJ whole genome shotgun (WGS) entry which is preliminary data.</text>
</comment>
<evidence type="ECO:0000259" key="4">
    <source>
        <dbReference type="PROSITE" id="PS51770"/>
    </source>
</evidence>
<dbReference type="GO" id="GO:0052816">
    <property type="term" value="F:long-chain fatty acyl-CoA hydrolase activity"/>
    <property type="evidence" value="ECO:0007669"/>
    <property type="project" value="TreeGrafter"/>
</dbReference>
<dbReference type="PANTHER" id="PTHR11049:SF24">
    <property type="entry name" value="CYTOSOLIC ACYL COENZYME A THIOESTER HYDROLASE"/>
    <property type="match status" value="1"/>
</dbReference>
<dbReference type="RefSeq" id="WP_056961991.1">
    <property type="nucleotide sequence ID" value="NZ_AZFQ01000055.1"/>
</dbReference>
<reference evidence="5 6" key="1">
    <citation type="journal article" date="2015" name="Genome Announc.">
        <title>Expanding the biotechnology potential of lactobacilli through comparative genomics of 213 strains and associated genera.</title>
        <authorList>
            <person name="Sun Z."/>
            <person name="Harris H.M."/>
            <person name="McCann A."/>
            <person name="Guo C."/>
            <person name="Argimon S."/>
            <person name="Zhang W."/>
            <person name="Yang X."/>
            <person name="Jeffery I.B."/>
            <person name="Cooney J.C."/>
            <person name="Kagawa T.F."/>
            <person name="Liu W."/>
            <person name="Song Y."/>
            <person name="Salvetti E."/>
            <person name="Wrobel A."/>
            <person name="Rasinkangas P."/>
            <person name="Parkhill J."/>
            <person name="Rea M.C."/>
            <person name="O'Sullivan O."/>
            <person name="Ritari J."/>
            <person name="Douillard F.P."/>
            <person name="Paul Ross R."/>
            <person name="Yang R."/>
            <person name="Briner A.E."/>
            <person name="Felis G.E."/>
            <person name="de Vos W.M."/>
            <person name="Barrangou R."/>
            <person name="Klaenhammer T.R."/>
            <person name="Caufield P.W."/>
            <person name="Cui Y."/>
            <person name="Zhang H."/>
            <person name="O'Toole P.W."/>
        </authorList>
    </citation>
    <scope>NUCLEOTIDE SEQUENCE [LARGE SCALE GENOMIC DNA]</scope>
    <source>
        <strain evidence="5 6">DSM 16230</strain>
    </source>
</reference>
<dbReference type="PANTHER" id="PTHR11049">
    <property type="entry name" value="ACYL COENZYME A THIOESTER HYDROLASE"/>
    <property type="match status" value="1"/>
</dbReference>
<dbReference type="InterPro" id="IPR040170">
    <property type="entry name" value="Cytosol_ACT"/>
</dbReference>
<dbReference type="AlphaFoldDB" id="A0A0R1V0M0"/>
<dbReference type="Proteomes" id="UP000051166">
    <property type="component" value="Unassembled WGS sequence"/>
</dbReference>
<dbReference type="InterPro" id="IPR029069">
    <property type="entry name" value="HotDog_dom_sf"/>
</dbReference>
<dbReference type="GO" id="GO:0005829">
    <property type="term" value="C:cytosol"/>
    <property type="evidence" value="ECO:0007669"/>
    <property type="project" value="TreeGrafter"/>
</dbReference>
<evidence type="ECO:0000256" key="3">
    <source>
        <dbReference type="PROSITE-ProRule" id="PRU01106"/>
    </source>
</evidence>
<dbReference type="GeneID" id="98309272"/>
<dbReference type="InterPro" id="IPR033120">
    <property type="entry name" value="HOTDOG_ACOT"/>
</dbReference>
<proteinExistence type="inferred from homology"/>
<comment type="similarity">
    <text evidence="1">Belongs to the acyl coenzyme A hydrolase family.</text>
</comment>
<dbReference type="GO" id="GO:0006637">
    <property type="term" value="P:acyl-CoA metabolic process"/>
    <property type="evidence" value="ECO:0007669"/>
    <property type="project" value="TreeGrafter"/>
</dbReference>
<dbReference type="OrthoDB" id="9791628at2"/>
<keyword evidence="2 3" id="KW-0378">Hydrolase</keyword>